<evidence type="ECO:0000256" key="1">
    <source>
        <dbReference type="SAM" id="SignalP"/>
    </source>
</evidence>
<sequence length="297" mass="32766">MKLKQLLKLLIPLGLLVAVPLAVSSPVSAAQQQGYATVEQLAAAVEKRLRKDGRFVDIKPNPDDPAQIDLSRKNGEGGRIRIDVTYLLDQVRGLPPAEAGEAIETFIGAFATLQEGYTSDPARIFANVRSKGYLMQSGGDLTKRAVFQELAGDLIVLYQMDEPTALRTLDRSETGGRSLEELAELGRKNLKEQIKKVIEQRIGDDVSVFEIDGNAPLSAALLLSDWFHGYVAKRFPGGYFLGVPERDFVIAFNKNAPQGLQMARQLMDEFTKDDQNIMSPLLYERRGGKLAVVHEPI</sequence>
<name>A0A1C2DIX9_9HYPH</name>
<keyword evidence="1" id="KW-0732">Signal</keyword>
<protein>
    <recommendedName>
        <fullName evidence="4">DUF1444 family protein</fullName>
    </recommendedName>
</protein>
<evidence type="ECO:0008006" key="4">
    <source>
        <dbReference type="Google" id="ProtNLM"/>
    </source>
</evidence>
<accession>A0A1C2DIX9</accession>
<dbReference type="AlphaFoldDB" id="A0A1C2DIX9"/>
<dbReference type="Proteomes" id="UP000094412">
    <property type="component" value="Unassembled WGS sequence"/>
</dbReference>
<dbReference type="RefSeq" id="WP_024925455.1">
    <property type="nucleotide sequence ID" value="NZ_MDEO01000035.1"/>
</dbReference>
<dbReference type="STRING" id="1566387.QV13_20020"/>
<keyword evidence="3" id="KW-1185">Reference proteome</keyword>
<gene>
    <name evidence="2" type="ORF">QV13_20020</name>
</gene>
<feature type="chain" id="PRO_5008659432" description="DUF1444 family protein" evidence="1">
    <location>
        <begin position="30"/>
        <end position="297"/>
    </location>
</feature>
<feature type="signal peptide" evidence="1">
    <location>
        <begin position="1"/>
        <end position="29"/>
    </location>
</feature>
<reference evidence="2 3" key="1">
    <citation type="submission" date="2016-08" db="EMBL/GenBank/DDBJ databases">
        <title>Whole genome sequence of Mesorhizobium sp. strain UASWS1009 isolated from industrial sewage.</title>
        <authorList>
            <person name="Crovadore J."/>
            <person name="Calmin G."/>
            <person name="Chablais R."/>
            <person name="Cochard B."/>
            <person name="Lefort F."/>
        </authorList>
    </citation>
    <scope>NUCLEOTIDE SEQUENCE [LARGE SCALE GENOMIC DNA]</scope>
    <source>
        <strain evidence="2 3">UASWS1009</strain>
    </source>
</reference>
<dbReference type="EMBL" id="MDEO01000035">
    <property type="protein sequence ID" value="OCX14718.1"/>
    <property type="molecule type" value="Genomic_DNA"/>
</dbReference>
<proteinExistence type="predicted"/>
<evidence type="ECO:0000313" key="3">
    <source>
        <dbReference type="Proteomes" id="UP000094412"/>
    </source>
</evidence>
<organism evidence="2 3">
    <name type="scientific">Mesorhizobium hungaricum</name>
    <dbReference type="NCBI Taxonomy" id="1566387"/>
    <lineage>
        <taxon>Bacteria</taxon>
        <taxon>Pseudomonadati</taxon>
        <taxon>Pseudomonadota</taxon>
        <taxon>Alphaproteobacteria</taxon>
        <taxon>Hyphomicrobiales</taxon>
        <taxon>Phyllobacteriaceae</taxon>
        <taxon>Mesorhizobium</taxon>
    </lineage>
</organism>
<evidence type="ECO:0000313" key="2">
    <source>
        <dbReference type="EMBL" id="OCX14718.1"/>
    </source>
</evidence>
<comment type="caution">
    <text evidence="2">The sequence shown here is derived from an EMBL/GenBank/DDBJ whole genome shotgun (WGS) entry which is preliminary data.</text>
</comment>